<keyword evidence="2" id="KW-1185">Reference proteome</keyword>
<sequence>MNEITVNEDNSQINQSYTKTETATLYTGKKFSNWELCKAFLNKWAKKQGFHLIKNK</sequence>
<dbReference type="EMBL" id="CAJVPY010057203">
    <property type="protein sequence ID" value="CAG8818925.1"/>
    <property type="molecule type" value="Genomic_DNA"/>
</dbReference>
<organism evidence="1 2">
    <name type="scientific">Dentiscutata erythropus</name>
    <dbReference type="NCBI Taxonomy" id="1348616"/>
    <lineage>
        <taxon>Eukaryota</taxon>
        <taxon>Fungi</taxon>
        <taxon>Fungi incertae sedis</taxon>
        <taxon>Mucoromycota</taxon>
        <taxon>Glomeromycotina</taxon>
        <taxon>Glomeromycetes</taxon>
        <taxon>Diversisporales</taxon>
        <taxon>Gigasporaceae</taxon>
        <taxon>Dentiscutata</taxon>
    </lineage>
</organism>
<evidence type="ECO:0000313" key="1">
    <source>
        <dbReference type="EMBL" id="CAG8818925.1"/>
    </source>
</evidence>
<proteinExistence type="predicted"/>
<dbReference type="Proteomes" id="UP000789405">
    <property type="component" value="Unassembled WGS sequence"/>
</dbReference>
<name>A0A9N9K9N2_9GLOM</name>
<protein>
    <submittedName>
        <fullName evidence="1">5716_t:CDS:1</fullName>
    </submittedName>
</protein>
<dbReference type="AlphaFoldDB" id="A0A9N9K9N2"/>
<feature type="non-terminal residue" evidence="1">
    <location>
        <position position="56"/>
    </location>
</feature>
<dbReference type="OrthoDB" id="2435800at2759"/>
<accession>A0A9N9K9N2</accession>
<reference evidence="1" key="1">
    <citation type="submission" date="2021-06" db="EMBL/GenBank/DDBJ databases">
        <authorList>
            <person name="Kallberg Y."/>
            <person name="Tangrot J."/>
            <person name="Rosling A."/>
        </authorList>
    </citation>
    <scope>NUCLEOTIDE SEQUENCE</scope>
    <source>
        <strain evidence="1">MA453B</strain>
    </source>
</reference>
<gene>
    <name evidence="1" type="ORF">DERYTH_LOCUS26702</name>
</gene>
<evidence type="ECO:0000313" key="2">
    <source>
        <dbReference type="Proteomes" id="UP000789405"/>
    </source>
</evidence>
<comment type="caution">
    <text evidence="1">The sequence shown here is derived from an EMBL/GenBank/DDBJ whole genome shotgun (WGS) entry which is preliminary data.</text>
</comment>